<dbReference type="PANTHER" id="PTHR13621">
    <property type="entry name" value="PROLINE-RICH PROTEIN PRCC"/>
    <property type="match status" value="1"/>
</dbReference>
<accession>A0AAJ7W2J5</accession>
<keyword evidence="2" id="KW-1185">Reference proteome</keyword>
<feature type="region of interest" description="Disordered" evidence="1">
    <location>
        <begin position="180"/>
        <end position="231"/>
    </location>
</feature>
<reference evidence="3" key="1">
    <citation type="submission" date="2025-08" db="UniProtKB">
        <authorList>
            <consortium name="RefSeq"/>
        </authorList>
    </citation>
    <scope>IDENTIFICATION</scope>
</reference>
<dbReference type="Pfam" id="PF10253">
    <property type="entry name" value="PRCC"/>
    <property type="match status" value="1"/>
</dbReference>
<organism evidence="2 3">
    <name type="scientific">Cephus cinctus</name>
    <name type="common">Wheat stem sawfly</name>
    <dbReference type="NCBI Taxonomy" id="211228"/>
    <lineage>
        <taxon>Eukaryota</taxon>
        <taxon>Metazoa</taxon>
        <taxon>Ecdysozoa</taxon>
        <taxon>Arthropoda</taxon>
        <taxon>Hexapoda</taxon>
        <taxon>Insecta</taxon>
        <taxon>Pterygota</taxon>
        <taxon>Neoptera</taxon>
        <taxon>Endopterygota</taxon>
        <taxon>Hymenoptera</taxon>
        <taxon>Cephoidea</taxon>
        <taxon>Cephidae</taxon>
        <taxon>Cephus</taxon>
    </lineage>
</organism>
<evidence type="ECO:0000313" key="3">
    <source>
        <dbReference type="RefSeq" id="XP_024942154.1"/>
    </source>
</evidence>
<dbReference type="GeneID" id="107269132"/>
<feature type="compositionally biased region" description="Polar residues" evidence="1">
    <location>
        <begin position="21"/>
        <end position="30"/>
    </location>
</feature>
<proteinExistence type="predicted"/>
<evidence type="ECO:0000313" key="2">
    <source>
        <dbReference type="Proteomes" id="UP000694920"/>
    </source>
</evidence>
<dbReference type="InterPro" id="IPR018800">
    <property type="entry name" value="PRCC"/>
</dbReference>
<gene>
    <name evidence="3" type="primary">LOC107269132</name>
</gene>
<sequence length="445" mass="50111">MSLVAYDSSGDSSDDEHVQENQRVSENLAYSTKRALNLPSPKQEQVARKNDETSVPSAVNNLEKEGKLHFNTLPKPKTFVHETSFEIEDDYIPMKKEIELTCEKPIKKSRAPVKITVPSLSEFKDVDEETEKKQNTIKASEVIISKKGTGLFSILPPPKGITGKKSKNFVPYILTQKPVQKSLETQSKHPQKSNLTQDRIQNTDKKTNALGSLSYDSNSDDEDDTGVNSSKDTKKIDFFSLSETNKPIDNMSKNIVSLSDTISTNINTDNKNEQKQVDNDIIVSHDYNLENEDSDKTLVSNVINLPKDEILLKNKAEVGPKLPVPEQEYHVDSEGNVAFDEKAIEYLCGKRGVKRKNKEVDGVNIIEINGEDIKPDEREWLVKALTEEGSQRPVSMQSAGPSTQSKKKHQITYLAHQAKAMEVELKNQWAQNRMTRKQTQSKYGF</sequence>
<name>A0AAJ7W2J5_CEPCN</name>
<evidence type="ECO:0000256" key="1">
    <source>
        <dbReference type="SAM" id="MobiDB-lite"/>
    </source>
</evidence>
<feature type="region of interest" description="Disordered" evidence="1">
    <location>
        <begin position="1"/>
        <end position="64"/>
    </location>
</feature>
<feature type="region of interest" description="Disordered" evidence="1">
    <location>
        <begin position="386"/>
        <end position="411"/>
    </location>
</feature>
<dbReference type="CTD" id="39554"/>
<dbReference type="AlphaFoldDB" id="A0AAJ7W2J5"/>
<feature type="compositionally biased region" description="Polar residues" evidence="1">
    <location>
        <begin position="392"/>
        <end position="404"/>
    </location>
</feature>
<dbReference type="Proteomes" id="UP000694920">
    <property type="component" value="Unplaced"/>
</dbReference>
<protein>
    <submittedName>
        <fullName evidence="3">Uncharacterized protein LOC107269132 isoform X1</fullName>
    </submittedName>
</protein>
<dbReference type="GO" id="GO:0005634">
    <property type="term" value="C:nucleus"/>
    <property type="evidence" value="ECO:0007669"/>
    <property type="project" value="TreeGrafter"/>
</dbReference>
<dbReference type="RefSeq" id="XP_024942154.1">
    <property type="nucleotide sequence ID" value="XM_025086386.1"/>
</dbReference>
<dbReference type="PANTHER" id="PTHR13621:SF2">
    <property type="entry name" value="PROLINE-RICH PROTEIN PRCC"/>
    <property type="match status" value="1"/>
</dbReference>